<dbReference type="InterPro" id="IPR029044">
    <property type="entry name" value="Nucleotide-diphossugar_trans"/>
</dbReference>
<dbReference type="InterPro" id="IPR050587">
    <property type="entry name" value="GNT1/Glycosyltrans_8"/>
</dbReference>
<accession>A0ABR0DWQ1</accession>
<dbReference type="PANTHER" id="PTHR11183">
    <property type="entry name" value="GLYCOGENIN SUBFAMILY MEMBER"/>
    <property type="match status" value="1"/>
</dbReference>
<proteinExistence type="predicted"/>
<dbReference type="SUPFAM" id="SSF53448">
    <property type="entry name" value="Nucleotide-diphospho-sugar transferases"/>
    <property type="match status" value="1"/>
</dbReference>
<dbReference type="EMBL" id="JAXOVC010000016">
    <property type="protein sequence ID" value="KAK4493614.1"/>
    <property type="molecule type" value="Genomic_DNA"/>
</dbReference>
<dbReference type="Proteomes" id="UP001305779">
    <property type="component" value="Unassembled WGS sequence"/>
</dbReference>
<sequence>MPGPDLDAPPAPPSSRSWMTLITRASYLPGLVLLIDSLYKHDSKHVMIIQYTNDLQPECVKCLHLLREIYPLCRPMRVDPIPLPMGSRPVASRFSETLTKLRTFQPIEDDSLAALGLEQRPQQIAFLDADILILRNPDDIFDIPRPASNWIAAHHACACNIDGDPLAPPEFCAENCPCTPLQHPTALESPVLIPTNEAQKKTYRLLNSGVFDLWDRVEHFRETSPRLVKYR</sequence>
<reference evidence="1 2" key="1">
    <citation type="journal article" date="2023" name="G3 (Bethesda)">
        <title>A chromosome-level genome assembly of Zasmidium syzygii isolated from banana leaves.</title>
        <authorList>
            <person name="van Westerhoven A.C."/>
            <person name="Mehrabi R."/>
            <person name="Talebi R."/>
            <person name="Steentjes M.B.F."/>
            <person name="Corcolon B."/>
            <person name="Chong P.A."/>
            <person name="Kema G.H.J."/>
            <person name="Seidl M.F."/>
        </authorList>
    </citation>
    <scope>NUCLEOTIDE SEQUENCE [LARGE SCALE GENOMIC DNA]</scope>
    <source>
        <strain evidence="1 2">P124</strain>
    </source>
</reference>
<keyword evidence="2" id="KW-1185">Reference proteome</keyword>
<evidence type="ECO:0008006" key="3">
    <source>
        <dbReference type="Google" id="ProtNLM"/>
    </source>
</evidence>
<protein>
    <recommendedName>
        <fullName evidence="3">Glycosyltransferase family 8 protein</fullName>
    </recommendedName>
</protein>
<organism evidence="1 2">
    <name type="scientific">Zasmidium cellare</name>
    <name type="common">Wine cellar mold</name>
    <name type="synonym">Racodium cellare</name>
    <dbReference type="NCBI Taxonomy" id="395010"/>
    <lineage>
        <taxon>Eukaryota</taxon>
        <taxon>Fungi</taxon>
        <taxon>Dikarya</taxon>
        <taxon>Ascomycota</taxon>
        <taxon>Pezizomycotina</taxon>
        <taxon>Dothideomycetes</taxon>
        <taxon>Dothideomycetidae</taxon>
        <taxon>Mycosphaerellales</taxon>
        <taxon>Mycosphaerellaceae</taxon>
        <taxon>Zasmidium</taxon>
    </lineage>
</organism>
<dbReference type="Gene3D" id="3.90.550.10">
    <property type="entry name" value="Spore Coat Polysaccharide Biosynthesis Protein SpsA, Chain A"/>
    <property type="match status" value="1"/>
</dbReference>
<gene>
    <name evidence="1" type="ORF">PRZ48_015281</name>
</gene>
<comment type="caution">
    <text evidence="1">The sequence shown here is derived from an EMBL/GenBank/DDBJ whole genome shotgun (WGS) entry which is preliminary data.</text>
</comment>
<evidence type="ECO:0000313" key="2">
    <source>
        <dbReference type="Proteomes" id="UP001305779"/>
    </source>
</evidence>
<evidence type="ECO:0000313" key="1">
    <source>
        <dbReference type="EMBL" id="KAK4493614.1"/>
    </source>
</evidence>
<name>A0ABR0DWQ1_ZASCE</name>